<protein>
    <submittedName>
        <fullName evidence="2">Uncharacterized protein</fullName>
    </submittedName>
</protein>
<organism evidence="2">
    <name type="scientific">Anguilla anguilla</name>
    <name type="common">European freshwater eel</name>
    <name type="synonym">Muraena anguilla</name>
    <dbReference type="NCBI Taxonomy" id="7936"/>
    <lineage>
        <taxon>Eukaryota</taxon>
        <taxon>Metazoa</taxon>
        <taxon>Chordata</taxon>
        <taxon>Craniata</taxon>
        <taxon>Vertebrata</taxon>
        <taxon>Euteleostomi</taxon>
        <taxon>Actinopterygii</taxon>
        <taxon>Neopterygii</taxon>
        <taxon>Teleostei</taxon>
        <taxon>Anguilliformes</taxon>
        <taxon>Anguillidae</taxon>
        <taxon>Anguilla</taxon>
    </lineage>
</organism>
<dbReference type="EMBL" id="GBXM01108014">
    <property type="protein sequence ID" value="JAH00563.1"/>
    <property type="molecule type" value="Transcribed_RNA"/>
</dbReference>
<reference evidence="2" key="2">
    <citation type="journal article" date="2015" name="Fish Shellfish Immunol.">
        <title>Early steps in the European eel (Anguilla anguilla)-Vibrio vulnificus interaction in the gills: Role of the RtxA13 toxin.</title>
        <authorList>
            <person name="Callol A."/>
            <person name="Pajuelo D."/>
            <person name="Ebbesson L."/>
            <person name="Teles M."/>
            <person name="MacKenzie S."/>
            <person name="Amaro C."/>
        </authorList>
    </citation>
    <scope>NUCLEOTIDE SEQUENCE</scope>
</reference>
<accession>A0A0E9P9M8</accession>
<proteinExistence type="predicted"/>
<evidence type="ECO:0000313" key="2">
    <source>
        <dbReference type="EMBL" id="JAH00563.1"/>
    </source>
</evidence>
<name>A0A0E9P9M8_ANGAN</name>
<dbReference type="AlphaFoldDB" id="A0A0E9P9M8"/>
<feature type="region of interest" description="Disordered" evidence="1">
    <location>
        <begin position="1"/>
        <end position="23"/>
    </location>
</feature>
<reference evidence="2" key="1">
    <citation type="submission" date="2014-11" db="EMBL/GenBank/DDBJ databases">
        <authorList>
            <person name="Amaro Gonzalez C."/>
        </authorList>
    </citation>
    <scope>NUCLEOTIDE SEQUENCE</scope>
</reference>
<sequence length="23" mass="2625">MVLWSMWTGPDQTGLDPHKSQLP</sequence>
<evidence type="ECO:0000256" key="1">
    <source>
        <dbReference type="SAM" id="MobiDB-lite"/>
    </source>
</evidence>